<feature type="repeat" description="WD" evidence="10">
    <location>
        <begin position="686"/>
        <end position="718"/>
    </location>
</feature>
<dbReference type="EMBL" id="JAEPQZ010000001">
    <property type="protein sequence ID" value="KAG2186146.1"/>
    <property type="molecule type" value="Genomic_DNA"/>
</dbReference>
<dbReference type="GO" id="GO:0005737">
    <property type="term" value="C:cytoplasm"/>
    <property type="evidence" value="ECO:0007669"/>
    <property type="project" value="UniProtKB-SubCell"/>
</dbReference>
<evidence type="ECO:0000256" key="11">
    <source>
        <dbReference type="SAM" id="MobiDB-lite"/>
    </source>
</evidence>
<dbReference type="OrthoDB" id="27911at2759"/>
<comment type="similarity">
    <text evidence="4">Belongs to the WD repeat ELP2 family.</text>
</comment>
<dbReference type="GO" id="GO:0005634">
    <property type="term" value="C:nucleus"/>
    <property type="evidence" value="ECO:0007669"/>
    <property type="project" value="UniProtKB-SubCell"/>
</dbReference>
<keyword evidence="6" id="KW-0963">Cytoplasm</keyword>
<evidence type="ECO:0000256" key="8">
    <source>
        <dbReference type="ARBA" id="ARBA00022737"/>
    </source>
</evidence>
<dbReference type="Gene3D" id="2.130.10.10">
    <property type="entry name" value="YVTN repeat-like/Quinoprotein amine dehydrogenase"/>
    <property type="match status" value="5"/>
</dbReference>
<comment type="pathway">
    <text evidence="3">tRNA modification; 5-methoxycarbonylmethyl-2-thiouridine-tRNA biosynthesis.</text>
</comment>
<dbReference type="InterPro" id="IPR011047">
    <property type="entry name" value="Quinoprotein_ADH-like_sf"/>
</dbReference>
<dbReference type="PANTHER" id="PTHR44111:SF1">
    <property type="entry name" value="ELONGATOR COMPLEX PROTEIN 2"/>
    <property type="match status" value="1"/>
</dbReference>
<dbReference type="InterPro" id="IPR015943">
    <property type="entry name" value="WD40/YVTN_repeat-like_dom_sf"/>
</dbReference>
<sequence>MVAISAEYISIGCNKITQAAAWGLNGTVAYGANSLVAIYNPLDKNTRGVVATLPGHKDRVNCVEFINRVGLIRICPIGDGLEQTNVALITGSADKTAKIWKLNSLGKWTNSAILTGHTAAIDTLACMRSLSIDSSEGDLVATGSGDGTIKIWRRSIQDENTDNVECIQTIDCGVKYPTALALSYLPGTTIPILATGNTDKKISIYIYQADSNSFTKSLALPGHDNWIRSLQFATYTEGSEDATSKAFNHTLRRNDLILASGSQDKYIRLWKVSPEDSSNHPAIKAEPAAPNGDGSTLTKDMLEALEESVKTGESMQLSTKAHLFDVYDKEAAVKKRYSIMFEALLMGHDDWVYSVCWQRPIAIKDEHGQVKIHQPMRILSASSDKSMMIWRPDPDTGVWINEVRVGEIGGNTLGFYGGLFGPDGKHIIAHGSNGSFHLWQNISSDEDLNHWVPKVAISGHFGSVESLVWDPQSLFVVSASLDQTCRVFAPWNRIIGDDKISTWHEMGRSQIHGYDMQCVSFIDKWRYVSGADEKVMRIFDAPKTFIESLATLTDHKELLAQLESRPVGANLPALGLSNKAVFEGDGSTNANGDEDEYAGLQSYAHPSATPTSLLQTLEHPPFEEHLMQHTLWPEVEKLYGHGYEIRCVRGTHDGRLIASSCKASTPEHAVIRLFDAKTWNELDKSLEGHSLTVTKLKFSHDDKYLLSVSRDRLWSIYEKVEDQSDVGYTYQLASQAKAHARIIWDCSWSHDDTLFATASRDKTIKVWQKAADKNNWVCVSTIKCAAAITAVDFAPCLINEKYVLAAGLEDGNIQLLESQQGSTGEWQMATALDKEYVFLRRFTMTTTHYLLTTNYHLISLCHIGVVNAIAWANQILETPNSLQFASAGDDHAVRIFQVDY</sequence>
<evidence type="ECO:0000256" key="4">
    <source>
        <dbReference type="ARBA" id="ARBA00005881"/>
    </source>
</evidence>
<dbReference type="AlphaFoldDB" id="A0A8H7Q5F2"/>
<keyword evidence="8" id="KW-0677">Repeat</keyword>
<dbReference type="PRINTS" id="PR00320">
    <property type="entry name" value="GPROTEINBRPT"/>
</dbReference>
<reference evidence="12" key="1">
    <citation type="submission" date="2020-12" db="EMBL/GenBank/DDBJ databases">
        <title>Metabolic potential, ecology and presence of endohyphal bacteria is reflected in genomic diversity of Mucoromycotina.</title>
        <authorList>
            <person name="Muszewska A."/>
            <person name="Okrasinska A."/>
            <person name="Steczkiewicz K."/>
            <person name="Drgas O."/>
            <person name="Orlowska M."/>
            <person name="Perlinska-Lenart U."/>
            <person name="Aleksandrzak-Piekarczyk T."/>
            <person name="Szatraj K."/>
            <person name="Zielenkiewicz U."/>
            <person name="Pilsyk S."/>
            <person name="Malc E."/>
            <person name="Mieczkowski P."/>
            <person name="Kruszewska J.S."/>
            <person name="Biernat P."/>
            <person name="Pawlowska J."/>
        </authorList>
    </citation>
    <scope>NUCLEOTIDE SEQUENCE</scope>
    <source>
        <strain evidence="12">WA0000067209</strain>
    </source>
</reference>
<proteinExistence type="inferred from homology"/>
<feature type="region of interest" description="Disordered" evidence="11">
    <location>
        <begin position="275"/>
        <end position="294"/>
    </location>
</feature>
<dbReference type="InterPro" id="IPR020472">
    <property type="entry name" value="WD40_PAC1"/>
</dbReference>
<dbReference type="PANTHER" id="PTHR44111">
    <property type="entry name" value="ELONGATOR COMPLEX PROTEIN 2"/>
    <property type="match status" value="1"/>
</dbReference>
<comment type="caution">
    <text evidence="12">The sequence shown here is derived from an EMBL/GenBank/DDBJ whole genome shotgun (WGS) entry which is preliminary data.</text>
</comment>
<dbReference type="CDD" id="cd00200">
    <property type="entry name" value="WD40"/>
    <property type="match status" value="1"/>
</dbReference>
<keyword evidence="7 10" id="KW-0853">WD repeat</keyword>
<dbReference type="Proteomes" id="UP000654370">
    <property type="component" value="Unassembled WGS sequence"/>
</dbReference>
<evidence type="ECO:0000313" key="13">
    <source>
        <dbReference type="Proteomes" id="UP000654370"/>
    </source>
</evidence>
<dbReference type="GO" id="GO:0002098">
    <property type="term" value="P:tRNA wobble uridine modification"/>
    <property type="evidence" value="ECO:0007669"/>
    <property type="project" value="InterPro"/>
</dbReference>
<evidence type="ECO:0000256" key="9">
    <source>
        <dbReference type="ARBA" id="ARBA00023242"/>
    </source>
</evidence>
<feature type="repeat" description="WD" evidence="10">
    <location>
        <begin position="114"/>
        <end position="152"/>
    </location>
</feature>
<keyword evidence="13" id="KW-1185">Reference proteome</keyword>
<dbReference type="FunFam" id="2.130.10.10:FF:000400">
    <property type="entry name" value="Elongator acetyltransferase complex subunit 2"/>
    <property type="match status" value="1"/>
</dbReference>
<evidence type="ECO:0000256" key="3">
    <source>
        <dbReference type="ARBA" id="ARBA00005043"/>
    </source>
</evidence>
<accession>A0A8H7Q5F2</accession>
<name>A0A8H7Q5F2_MORIS</name>
<dbReference type="UniPathway" id="UPA00988"/>
<dbReference type="PROSITE" id="PS50294">
    <property type="entry name" value="WD_REPEATS_REGION"/>
    <property type="match status" value="1"/>
</dbReference>
<comment type="subcellular location">
    <subcellularLocation>
        <location evidence="2">Cytoplasm</location>
    </subcellularLocation>
    <subcellularLocation>
        <location evidence="1">Nucleus</location>
    </subcellularLocation>
</comment>
<dbReference type="PROSITE" id="PS50082">
    <property type="entry name" value="WD_REPEATS_2"/>
    <property type="match status" value="4"/>
</dbReference>
<evidence type="ECO:0000256" key="1">
    <source>
        <dbReference type="ARBA" id="ARBA00004123"/>
    </source>
</evidence>
<evidence type="ECO:0000256" key="2">
    <source>
        <dbReference type="ARBA" id="ARBA00004496"/>
    </source>
</evidence>
<evidence type="ECO:0000313" key="12">
    <source>
        <dbReference type="EMBL" id="KAG2186146.1"/>
    </source>
</evidence>
<organism evidence="12 13">
    <name type="scientific">Mortierella isabellina</name>
    <name type="common">Filamentous fungus</name>
    <name type="synonym">Umbelopsis isabellina</name>
    <dbReference type="NCBI Taxonomy" id="91625"/>
    <lineage>
        <taxon>Eukaryota</taxon>
        <taxon>Fungi</taxon>
        <taxon>Fungi incertae sedis</taxon>
        <taxon>Mucoromycota</taxon>
        <taxon>Mucoromycotina</taxon>
        <taxon>Umbelopsidomycetes</taxon>
        <taxon>Umbelopsidales</taxon>
        <taxon>Umbelopsidaceae</taxon>
        <taxon>Umbelopsis</taxon>
    </lineage>
</organism>
<dbReference type="InterPro" id="IPR001680">
    <property type="entry name" value="WD40_rpt"/>
</dbReference>
<dbReference type="SUPFAM" id="SSF50998">
    <property type="entry name" value="Quinoprotein alcohol dehydrogenase-like"/>
    <property type="match status" value="1"/>
</dbReference>
<protein>
    <recommendedName>
        <fullName evidence="5">Elongator complex protein 2</fullName>
    </recommendedName>
</protein>
<evidence type="ECO:0000256" key="7">
    <source>
        <dbReference type="ARBA" id="ARBA00022574"/>
    </source>
</evidence>
<feature type="repeat" description="WD" evidence="10">
    <location>
        <begin position="736"/>
        <end position="768"/>
    </location>
</feature>
<evidence type="ECO:0000256" key="6">
    <source>
        <dbReference type="ARBA" id="ARBA00022490"/>
    </source>
</evidence>
<dbReference type="Pfam" id="PF00400">
    <property type="entry name" value="WD40"/>
    <property type="match status" value="6"/>
</dbReference>
<evidence type="ECO:0000256" key="10">
    <source>
        <dbReference type="PROSITE-ProRule" id="PRU00221"/>
    </source>
</evidence>
<dbReference type="SMART" id="SM00320">
    <property type="entry name" value="WD40"/>
    <property type="match status" value="13"/>
</dbReference>
<dbReference type="InterPro" id="IPR037289">
    <property type="entry name" value="Elp2"/>
</dbReference>
<evidence type="ECO:0000256" key="5">
    <source>
        <dbReference type="ARBA" id="ARBA00020267"/>
    </source>
</evidence>
<feature type="repeat" description="WD" evidence="10">
    <location>
        <begin position="457"/>
        <end position="488"/>
    </location>
</feature>
<dbReference type="GO" id="GO:0033588">
    <property type="term" value="C:elongator holoenzyme complex"/>
    <property type="evidence" value="ECO:0007669"/>
    <property type="project" value="InterPro"/>
</dbReference>
<keyword evidence="9" id="KW-0539">Nucleus</keyword>
<gene>
    <name evidence="12" type="ORF">INT43_002584</name>
</gene>